<keyword evidence="3 4" id="KW-0687">Ribonucleoprotein</keyword>
<evidence type="ECO:0000256" key="2">
    <source>
        <dbReference type="ARBA" id="ARBA00022980"/>
    </source>
</evidence>
<protein>
    <recommendedName>
        <fullName evidence="8">60S ribosomal protein L44</fullName>
    </recommendedName>
</protein>
<evidence type="ECO:0000313" key="6">
    <source>
        <dbReference type="EMBL" id="CAF4952963.1"/>
    </source>
</evidence>
<sequence length="136" mass="15790">MGSIINSQLLRFRAESKGEALAVSLYFTKAFAQVNVPKQRRTYCKKCKVHKVHKVSQYKKSKERHAAQGRRRYDRKQQGYGGQSKPIFKKKAKTTKKIVLRLECADCKVRSQVALKRCKHFELGGDKKRKGQMIQF</sequence>
<dbReference type="PANTHER" id="PTHR10369">
    <property type="entry name" value="60S RIBOSOMAL PROTEIN L36A/L44"/>
    <property type="match status" value="1"/>
</dbReference>
<evidence type="ECO:0000256" key="3">
    <source>
        <dbReference type="ARBA" id="ARBA00023274"/>
    </source>
</evidence>
<dbReference type="GO" id="GO:0003735">
    <property type="term" value="F:structural constituent of ribosome"/>
    <property type="evidence" value="ECO:0007669"/>
    <property type="project" value="InterPro"/>
</dbReference>
<dbReference type="Proteomes" id="UP000663880">
    <property type="component" value="Unassembled WGS sequence"/>
</dbReference>
<keyword evidence="7" id="KW-1185">Reference proteome</keyword>
<dbReference type="GO" id="GO:1990904">
    <property type="term" value="C:ribonucleoprotein complex"/>
    <property type="evidence" value="ECO:0007669"/>
    <property type="project" value="UniProtKB-KW"/>
</dbReference>
<dbReference type="Pfam" id="PF00935">
    <property type="entry name" value="Ribosomal_L44"/>
    <property type="match status" value="1"/>
</dbReference>
<organism evidence="6 7">
    <name type="scientific">Pieris macdunnoughi</name>
    <dbReference type="NCBI Taxonomy" id="345717"/>
    <lineage>
        <taxon>Eukaryota</taxon>
        <taxon>Metazoa</taxon>
        <taxon>Ecdysozoa</taxon>
        <taxon>Arthropoda</taxon>
        <taxon>Hexapoda</taxon>
        <taxon>Insecta</taxon>
        <taxon>Pterygota</taxon>
        <taxon>Neoptera</taxon>
        <taxon>Endopterygota</taxon>
        <taxon>Lepidoptera</taxon>
        <taxon>Glossata</taxon>
        <taxon>Ditrysia</taxon>
        <taxon>Papilionoidea</taxon>
        <taxon>Pieridae</taxon>
        <taxon>Pierinae</taxon>
        <taxon>Pieris</taxon>
    </lineage>
</organism>
<name>A0A821Y2T6_9NEOP</name>
<dbReference type="PROSITE" id="PS01172">
    <property type="entry name" value="RIBOSOMAL_L44E"/>
    <property type="match status" value="1"/>
</dbReference>
<dbReference type="InterPro" id="IPR011332">
    <property type="entry name" value="Ribosomal_zn-bd"/>
</dbReference>
<dbReference type="HAMAP" id="MF_01476">
    <property type="entry name" value="Ribosomal_L44e"/>
    <property type="match status" value="1"/>
</dbReference>
<dbReference type="Gene3D" id="3.10.450.80">
    <property type="match status" value="1"/>
</dbReference>
<gene>
    <name evidence="6" type="ORF">PMACD_LOCUS15872</name>
</gene>
<dbReference type="AlphaFoldDB" id="A0A821Y2T6"/>
<reference evidence="6" key="1">
    <citation type="submission" date="2021-02" db="EMBL/GenBank/DDBJ databases">
        <authorList>
            <person name="Steward A R."/>
        </authorList>
    </citation>
    <scope>NUCLEOTIDE SEQUENCE</scope>
</reference>
<dbReference type="EMBL" id="CAJOBZ010000075">
    <property type="protein sequence ID" value="CAF4952963.1"/>
    <property type="molecule type" value="Genomic_DNA"/>
</dbReference>
<proteinExistence type="inferred from homology"/>
<dbReference type="SUPFAM" id="SSF57829">
    <property type="entry name" value="Zn-binding ribosomal proteins"/>
    <property type="match status" value="1"/>
</dbReference>
<evidence type="ECO:0000256" key="1">
    <source>
        <dbReference type="ARBA" id="ARBA00009364"/>
    </source>
</evidence>
<comment type="similarity">
    <text evidence="1 4">Belongs to the eukaryotic ribosomal protein eL42 family.</text>
</comment>
<evidence type="ECO:0000256" key="4">
    <source>
        <dbReference type="RuleBase" id="RU000666"/>
    </source>
</evidence>
<evidence type="ECO:0000256" key="5">
    <source>
        <dbReference type="SAM" id="MobiDB-lite"/>
    </source>
</evidence>
<keyword evidence="2 4" id="KW-0689">Ribosomal protein</keyword>
<dbReference type="GO" id="GO:0006412">
    <property type="term" value="P:translation"/>
    <property type="evidence" value="ECO:0007669"/>
    <property type="project" value="InterPro"/>
</dbReference>
<evidence type="ECO:0008006" key="8">
    <source>
        <dbReference type="Google" id="ProtNLM"/>
    </source>
</evidence>
<dbReference type="OrthoDB" id="2967263at2759"/>
<feature type="region of interest" description="Disordered" evidence="5">
    <location>
        <begin position="58"/>
        <end position="93"/>
    </location>
</feature>
<evidence type="ECO:0000313" key="7">
    <source>
        <dbReference type="Proteomes" id="UP000663880"/>
    </source>
</evidence>
<feature type="compositionally biased region" description="Basic residues" evidence="5">
    <location>
        <begin position="58"/>
        <end position="74"/>
    </location>
</feature>
<accession>A0A821Y2T6</accession>
<dbReference type="InterPro" id="IPR053708">
    <property type="entry name" value="Ribosomal_LSU_eL42"/>
</dbReference>
<comment type="caution">
    <text evidence="6">The sequence shown here is derived from an EMBL/GenBank/DDBJ whole genome shotgun (WGS) entry which is preliminary data.</text>
</comment>
<dbReference type="GO" id="GO:0005840">
    <property type="term" value="C:ribosome"/>
    <property type="evidence" value="ECO:0007669"/>
    <property type="project" value="UniProtKB-KW"/>
</dbReference>
<dbReference type="InterPro" id="IPR000552">
    <property type="entry name" value="Ribosomal_eL44"/>
</dbReference>
<dbReference type="FunFam" id="3.10.450.80:FF:000001">
    <property type="entry name" value="60S ribosomal protein L44"/>
    <property type="match status" value="1"/>
</dbReference>